<dbReference type="EMBL" id="LQBL01000022">
    <property type="protein sequence ID" value="KUG55623.1"/>
    <property type="molecule type" value="Genomic_DNA"/>
</dbReference>
<evidence type="ECO:0000256" key="2">
    <source>
        <dbReference type="ARBA" id="ARBA00022475"/>
    </source>
</evidence>
<proteinExistence type="predicted"/>
<feature type="transmembrane region" description="Helical" evidence="7">
    <location>
        <begin position="235"/>
        <end position="258"/>
    </location>
</feature>
<name>A0A0W8I8A6_9MICO</name>
<feature type="region of interest" description="Disordered" evidence="6">
    <location>
        <begin position="1"/>
        <end position="23"/>
    </location>
</feature>
<evidence type="ECO:0000256" key="3">
    <source>
        <dbReference type="ARBA" id="ARBA00022692"/>
    </source>
</evidence>
<feature type="transmembrane region" description="Helical" evidence="7">
    <location>
        <begin position="270"/>
        <end position="295"/>
    </location>
</feature>
<evidence type="ECO:0000313" key="8">
    <source>
        <dbReference type="EMBL" id="KUG55623.1"/>
    </source>
</evidence>
<reference evidence="8 9" key="1">
    <citation type="submission" date="2015-12" db="EMBL/GenBank/DDBJ databases">
        <title>Serinicoccus chungangenesis strain CD08_5 genome sequencing and assembly.</title>
        <authorList>
            <person name="Chander A.M."/>
            <person name="Kaur G."/>
            <person name="Nair G.R."/>
            <person name="Dhawan D.K."/>
            <person name="Kochhar R.K."/>
            <person name="Mayilraj S."/>
            <person name="Bhadada S.K."/>
        </authorList>
    </citation>
    <scope>NUCLEOTIDE SEQUENCE [LARGE SCALE GENOMIC DNA]</scope>
    <source>
        <strain evidence="8 9">CD08_5</strain>
    </source>
</reference>
<dbReference type="Pfam" id="PF03631">
    <property type="entry name" value="Virul_fac_BrkB"/>
    <property type="match status" value="1"/>
</dbReference>
<evidence type="ECO:0000313" key="9">
    <source>
        <dbReference type="Proteomes" id="UP000054837"/>
    </source>
</evidence>
<feature type="transmembrane region" description="Helical" evidence="7">
    <location>
        <begin position="204"/>
        <end position="223"/>
    </location>
</feature>
<keyword evidence="4 7" id="KW-1133">Transmembrane helix</keyword>
<protein>
    <submittedName>
        <fullName evidence="8">Ribonuclease BN</fullName>
    </submittedName>
</protein>
<dbReference type="OrthoDB" id="9781030at2"/>
<sequence>MIRPAGVGPACQTDGVSSDQAKTTTARTDWKAVAKRTVSEFLEDGGPDLAAALTYFAILSLAPMVLALSTLLTFFGQSGGTQQVVEELGGQLGMQEQTITTVNGYLGNMADSSGSGIILVVGLLGSLWSASNYVNAFSRMMNKVYEIDEGRPVWKLRPWLLGLTLVLIGGLMLIIFSVTLSGPVSEAIFGAVGLSGTFTTVWNIAKWPVILLILVVIVGLLYWGTPNVRHPSFRWLSPGAALAVLTAIVAAAGFYIYLTGFGGQDSYNGTYGAIGGVIILLLLLYIINNVLVLGAELDAEIERGRELAAGMAAEEEILLPPRDVVGTEKKEAKQAEAVREAREVRMQAAAELRASGQETGLEGREDARR</sequence>
<keyword evidence="9" id="KW-1185">Reference proteome</keyword>
<evidence type="ECO:0000256" key="7">
    <source>
        <dbReference type="SAM" id="Phobius"/>
    </source>
</evidence>
<comment type="caution">
    <text evidence="8">The sequence shown here is derived from an EMBL/GenBank/DDBJ whole genome shotgun (WGS) entry which is preliminary data.</text>
</comment>
<accession>A0A0W8I8A6</accession>
<dbReference type="Proteomes" id="UP000054837">
    <property type="component" value="Unassembled WGS sequence"/>
</dbReference>
<evidence type="ECO:0000256" key="4">
    <source>
        <dbReference type="ARBA" id="ARBA00022989"/>
    </source>
</evidence>
<organism evidence="8 9">
    <name type="scientific">Serinicoccus chungangensis</name>
    <dbReference type="NCBI Taxonomy" id="767452"/>
    <lineage>
        <taxon>Bacteria</taxon>
        <taxon>Bacillati</taxon>
        <taxon>Actinomycetota</taxon>
        <taxon>Actinomycetes</taxon>
        <taxon>Micrococcales</taxon>
        <taxon>Ornithinimicrobiaceae</taxon>
        <taxon>Serinicoccus</taxon>
    </lineage>
</organism>
<feature type="compositionally biased region" description="Polar residues" evidence="6">
    <location>
        <begin position="14"/>
        <end position="23"/>
    </location>
</feature>
<gene>
    <name evidence="8" type="ORF">AVL62_04745</name>
</gene>
<feature type="transmembrane region" description="Helical" evidence="7">
    <location>
        <begin position="116"/>
        <end position="138"/>
    </location>
</feature>
<evidence type="ECO:0000256" key="1">
    <source>
        <dbReference type="ARBA" id="ARBA00004651"/>
    </source>
</evidence>
<dbReference type="AlphaFoldDB" id="A0A0W8I8A6"/>
<feature type="transmembrane region" description="Helical" evidence="7">
    <location>
        <begin position="159"/>
        <end position="184"/>
    </location>
</feature>
<dbReference type="PANTHER" id="PTHR30213">
    <property type="entry name" value="INNER MEMBRANE PROTEIN YHJD"/>
    <property type="match status" value="1"/>
</dbReference>
<evidence type="ECO:0000256" key="5">
    <source>
        <dbReference type="ARBA" id="ARBA00023136"/>
    </source>
</evidence>
<keyword evidence="2" id="KW-1003">Cell membrane</keyword>
<keyword evidence="3 7" id="KW-0812">Transmembrane</keyword>
<dbReference type="InterPro" id="IPR017039">
    <property type="entry name" value="Virul_fac_BrkB"/>
</dbReference>
<dbReference type="NCBIfam" id="TIGR00765">
    <property type="entry name" value="yihY_not_rbn"/>
    <property type="match status" value="1"/>
</dbReference>
<dbReference type="STRING" id="767452.AVL62_04745"/>
<dbReference type="GO" id="GO:0005886">
    <property type="term" value="C:plasma membrane"/>
    <property type="evidence" value="ECO:0007669"/>
    <property type="project" value="UniProtKB-SubCell"/>
</dbReference>
<evidence type="ECO:0000256" key="6">
    <source>
        <dbReference type="SAM" id="MobiDB-lite"/>
    </source>
</evidence>
<dbReference type="PANTHER" id="PTHR30213:SF0">
    <property type="entry name" value="UPF0761 MEMBRANE PROTEIN YIHY"/>
    <property type="match status" value="1"/>
</dbReference>
<feature type="transmembrane region" description="Helical" evidence="7">
    <location>
        <begin position="49"/>
        <end position="75"/>
    </location>
</feature>
<comment type="subcellular location">
    <subcellularLocation>
        <location evidence="1">Cell membrane</location>
        <topology evidence="1">Multi-pass membrane protein</topology>
    </subcellularLocation>
</comment>
<keyword evidence="5 7" id="KW-0472">Membrane</keyword>